<dbReference type="PRINTS" id="PR00757">
    <property type="entry name" value="AMINEOXDASEF"/>
</dbReference>
<feature type="binding site" evidence="3">
    <location>
        <position position="257"/>
    </location>
    <ligand>
        <name>FAD</name>
        <dbReference type="ChEBI" id="CHEBI:57692"/>
    </ligand>
</feature>
<keyword evidence="8" id="KW-1185">Reference proteome</keyword>
<dbReference type="EC" id="1.4.3.-" evidence="4"/>
<comment type="similarity">
    <text evidence="4">Belongs to the flavin monoamine oxidase family.</text>
</comment>
<evidence type="ECO:0000256" key="1">
    <source>
        <dbReference type="ARBA" id="ARBA00001974"/>
    </source>
</evidence>
<dbReference type="OrthoDB" id="5046242at2759"/>
<keyword evidence="2 4" id="KW-0560">Oxidoreductase</keyword>
<gene>
    <name evidence="7" type="ORF">INT44_008182</name>
</gene>
<dbReference type="GO" id="GO:0016491">
    <property type="term" value="F:oxidoreductase activity"/>
    <property type="evidence" value="ECO:0007669"/>
    <property type="project" value="UniProtKB-KW"/>
</dbReference>
<dbReference type="EMBL" id="JAEPRA010000012">
    <property type="protein sequence ID" value="KAG2177668.1"/>
    <property type="molecule type" value="Genomic_DNA"/>
</dbReference>
<dbReference type="InterPro" id="IPR002937">
    <property type="entry name" value="Amino_oxidase"/>
</dbReference>
<dbReference type="PANTHER" id="PTHR10742:SF313">
    <property type="entry name" value="AMINE OXIDASE"/>
    <property type="match status" value="1"/>
</dbReference>
<dbReference type="Gene3D" id="3.90.660.10">
    <property type="match status" value="1"/>
</dbReference>
<evidence type="ECO:0000313" key="8">
    <source>
        <dbReference type="Proteomes" id="UP000612746"/>
    </source>
</evidence>
<comment type="cofactor">
    <cofactor evidence="1 4">
        <name>FAD</name>
        <dbReference type="ChEBI" id="CHEBI:57692"/>
    </cofactor>
</comment>
<evidence type="ECO:0000259" key="6">
    <source>
        <dbReference type="Pfam" id="PF01593"/>
    </source>
</evidence>
<feature type="binding site" evidence="3">
    <location>
        <position position="50"/>
    </location>
    <ligand>
        <name>FAD</name>
        <dbReference type="ChEBI" id="CHEBI:57692"/>
    </ligand>
</feature>
<dbReference type="AlphaFoldDB" id="A0A8H7UF72"/>
<dbReference type="Gene3D" id="3.50.50.60">
    <property type="entry name" value="FAD/NAD(P)-binding domain"/>
    <property type="match status" value="1"/>
</dbReference>
<accession>A0A8H7UF72</accession>
<feature type="chain" id="PRO_5034121882" description="Amine oxidase" evidence="5">
    <location>
        <begin position="32"/>
        <end position="510"/>
    </location>
</feature>
<name>A0A8H7UF72_9FUNG</name>
<protein>
    <recommendedName>
        <fullName evidence="4">Amine oxidase</fullName>
        <ecNumber evidence="4">1.4.3.-</ecNumber>
    </recommendedName>
</protein>
<sequence>MNYPLDGQENPSNMKFLSLAVISTLALAVSAAPAPSTTKAKVAILGGGVSGISAAKNLVANGITDFVIVEARDELGGRAHDIEFAGVRVEKGCNWVQGLGTNPINEMAIKWGLKTVSDNSDNVAFYDNHGPINATKQYNAFWDAYDKANNIAIKRNSTNQVDISVRAALDLAGWMPETYVEQAVEFYGFDWEFAENPDVSSNLYAYVNADSYDGPFGPDSDGNNFVIDQRGFKYIFLQEAKQFLKDNDPRLLLNTTVKNIKYSNSGVVITAKDGSTIEADYAISTFSLGVLQHNDVTWSPKLPEWKLVGLDGFHMATYLKLFLSWEKPFWDLNTEYVLYADPTTRGYYNSWQNLNGPGFFPQNTTSNIFFVTLTQDQAYRVEAMADADIKEEVMEVIRSMYGKDIPDPSDMYVPRWHSDPLYRGTYSNWPIGELEQHHVNMKAPVQRVWFTGEAMSRDYYGFLQGAWIDGGEVGTKVAQCIKSSCPKQPYYPTIKLTNDSPSFVKRQEWL</sequence>
<dbReference type="SUPFAM" id="SSF51905">
    <property type="entry name" value="FAD/NAD(P)-binding domain"/>
    <property type="match status" value="1"/>
</dbReference>
<reference evidence="7" key="1">
    <citation type="submission" date="2020-12" db="EMBL/GenBank/DDBJ databases">
        <title>Metabolic potential, ecology and presence of endohyphal bacteria is reflected in genomic diversity of Mucoromycotina.</title>
        <authorList>
            <person name="Muszewska A."/>
            <person name="Okrasinska A."/>
            <person name="Steczkiewicz K."/>
            <person name="Drgas O."/>
            <person name="Orlowska M."/>
            <person name="Perlinska-Lenart U."/>
            <person name="Aleksandrzak-Piekarczyk T."/>
            <person name="Szatraj K."/>
            <person name="Zielenkiewicz U."/>
            <person name="Pilsyk S."/>
            <person name="Malc E."/>
            <person name="Mieczkowski P."/>
            <person name="Kruszewska J.S."/>
            <person name="Biernat P."/>
            <person name="Pawlowska J."/>
        </authorList>
    </citation>
    <scope>NUCLEOTIDE SEQUENCE</scope>
    <source>
        <strain evidence="7">WA0000051536</strain>
    </source>
</reference>
<organism evidence="7 8">
    <name type="scientific">Umbelopsis vinacea</name>
    <dbReference type="NCBI Taxonomy" id="44442"/>
    <lineage>
        <taxon>Eukaryota</taxon>
        <taxon>Fungi</taxon>
        <taxon>Fungi incertae sedis</taxon>
        <taxon>Mucoromycota</taxon>
        <taxon>Mucoromycotina</taxon>
        <taxon>Umbelopsidomycetes</taxon>
        <taxon>Umbelopsidales</taxon>
        <taxon>Umbelopsidaceae</taxon>
        <taxon>Umbelopsis</taxon>
    </lineage>
</organism>
<dbReference type="InterPro" id="IPR001613">
    <property type="entry name" value="Flavin_amine_oxidase"/>
</dbReference>
<evidence type="ECO:0000256" key="4">
    <source>
        <dbReference type="RuleBase" id="RU362067"/>
    </source>
</evidence>
<keyword evidence="4" id="KW-0274">FAD</keyword>
<dbReference type="InterPro" id="IPR036188">
    <property type="entry name" value="FAD/NAD-bd_sf"/>
</dbReference>
<evidence type="ECO:0000313" key="7">
    <source>
        <dbReference type="EMBL" id="KAG2177668.1"/>
    </source>
</evidence>
<proteinExistence type="inferred from homology"/>
<dbReference type="Proteomes" id="UP000612746">
    <property type="component" value="Unassembled WGS sequence"/>
</dbReference>
<feature type="binding site" evidence="3">
    <location>
        <begin position="70"/>
        <end position="71"/>
    </location>
    <ligand>
        <name>FAD</name>
        <dbReference type="ChEBI" id="CHEBI:57692"/>
    </ligand>
</feature>
<comment type="caution">
    <text evidence="7">The sequence shown here is derived from an EMBL/GenBank/DDBJ whole genome shotgun (WGS) entry which is preliminary data.</text>
</comment>
<keyword evidence="5" id="KW-0732">Signal</keyword>
<evidence type="ECO:0000256" key="5">
    <source>
        <dbReference type="SAM" id="SignalP"/>
    </source>
</evidence>
<dbReference type="InterPro" id="IPR050281">
    <property type="entry name" value="Flavin_monoamine_oxidase"/>
</dbReference>
<feature type="domain" description="Amine oxidase" evidence="6">
    <location>
        <begin position="49"/>
        <end position="471"/>
    </location>
</feature>
<dbReference type="Pfam" id="PF01593">
    <property type="entry name" value="Amino_oxidase"/>
    <property type="match status" value="1"/>
</dbReference>
<keyword evidence="4" id="KW-0285">Flavoprotein</keyword>
<dbReference type="GO" id="GO:0006598">
    <property type="term" value="P:polyamine catabolic process"/>
    <property type="evidence" value="ECO:0007669"/>
    <property type="project" value="TreeGrafter"/>
</dbReference>
<feature type="signal peptide" evidence="5">
    <location>
        <begin position="1"/>
        <end position="31"/>
    </location>
</feature>
<evidence type="ECO:0000256" key="3">
    <source>
        <dbReference type="PIRSR" id="PIRSR601613-1"/>
    </source>
</evidence>
<dbReference type="PANTHER" id="PTHR10742">
    <property type="entry name" value="FLAVIN MONOAMINE OXIDASE"/>
    <property type="match status" value="1"/>
</dbReference>
<evidence type="ECO:0000256" key="2">
    <source>
        <dbReference type="ARBA" id="ARBA00023002"/>
    </source>
</evidence>
<dbReference type="SUPFAM" id="SSF54373">
    <property type="entry name" value="FAD-linked reductases, C-terminal domain"/>
    <property type="match status" value="1"/>
</dbReference>